<comment type="caution">
    <text evidence="1">The sequence shown here is derived from an EMBL/GenBank/DDBJ whole genome shotgun (WGS) entry which is preliminary data.</text>
</comment>
<accession>A0ACA9NHI2</accession>
<keyword evidence="2" id="KW-1185">Reference proteome</keyword>
<gene>
    <name evidence="1" type="ORF">ACOLOM_LOCUS8062</name>
</gene>
<evidence type="ECO:0000313" key="2">
    <source>
        <dbReference type="Proteomes" id="UP000789525"/>
    </source>
</evidence>
<organism evidence="1 2">
    <name type="scientific">Acaulospora colombiana</name>
    <dbReference type="NCBI Taxonomy" id="27376"/>
    <lineage>
        <taxon>Eukaryota</taxon>
        <taxon>Fungi</taxon>
        <taxon>Fungi incertae sedis</taxon>
        <taxon>Mucoromycota</taxon>
        <taxon>Glomeromycotina</taxon>
        <taxon>Glomeromycetes</taxon>
        <taxon>Diversisporales</taxon>
        <taxon>Acaulosporaceae</taxon>
        <taxon>Acaulospora</taxon>
    </lineage>
</organism>
<proteinExistence type="predicted"/>
<name>A0ACA9NHI2_9GLOM</name>
<dbReference type="Proteomes" id="UP000789525">
    <property type="component" value="Unassembled WGS sequence"/>
</dbReference>
<feature type="non-terminal residue" evidence="1">
    <location>
        <position position="265"/>
    </location>
</feature>
<sequence length="265" mass="28421">MSNAGASQLTSGSGGSASAGRSWTKISSITSPYIDVNAQDWLGRTVLHLACSATDPAALEFARLLLAHPQIQVNSYDQESHWTALHRALYAGNIAVAVLLLQRSDTDMFLKDYEGYTPFDLYNSTVNGTNPSTIITDRPMAELYTWGSNRNATLGLGDSDDRALPEQVVIRRPEGQRTNNLHESLQTVSISDVSMSKLHTVVITTESRANIRSCGFTGSGRLGPGATTSSHTQFSLLCPHGSFPHTITAVALGQDHTLALTSSGE</sequence>
<protein>
    <submittedName>
        <fullName evidence="1">2788_t:CDS:1</fullName>
    </submittedName>
</protein>
<dbReference type="EMBL" id="CAJVPT010019920">
    <property type="protein sequence ID" value="CAG8644748.1"/>
    <property type="molecule type" value="Genomic_DNA"/>
</dbReference>
<evidence type="ECO:0000313" key="1">
    <source>
        <dbReference type="EMBL" id="CAG8644748.1"/>
    </source>
</evidence>
<reference evidence="1" key="1">
    <citation type="submission" date="2021-06" db="EMBL/GenBank/DDBJ databases">
        <authorList>
            <person name="Kallberg Y."/>
            <person name="Tangrot J."/>
            <person name="Rosling A."/>
        </authorList>
    </citation>
    <scope>NUCLEOTIDE SEQUENCE</scope>
    <source>
        <strain evidence="1">CL356</strain>
    </source>
</reference>